<dbReference type="InterPro" id="IPR007492">
    <property type="entry name" value="LytTR_DNA-bd_dom"/>
</dbReference>
<accession>A0AA37WG40</accession>
<dbReference type="GO" id="GO:0003677">
    <property type="term" value="F:DNA binding"/>
    <property type="evidence" value="ECO:0007669"/>
    <property type="project" value="InterPro"/>
</dbReference>
<feature type="transmembrane region" description="Helical" evidence="1">
    <location>
        <begin position="48"/>
        <end position="67"/>
    </location>
</feature>
<dbReference type="Pfam" id="PF04397">
    <property type="entry name" value="LytTR"/>
    <property type="match status" value="1"/>
</dbReference>
<evidence type="ECO:0000259" key="2">
    <source>
        <dbReference type="PROSITE" id="PS50930"/>
    </source>
</evidence>
<dbReference type="AlphaFoldDB" id="A0AA37WG40"/>
<name>A0AA37WG40_9BACT</name>
<protein>
    <recommendedName>
        <fullName evidence="2">HTH LytTR-type domain-containing protein</fullName>
    </recommendedName>
</protein>
<dbReference type="PROSITE" id="PS50930">
    <property type="entry name" value="HTH_LYTTR"/>
    <property type="match status" value="1"/>
</dbReference>
<reference evidence="3" key="2">
    <citation type="submission" date="2023-01" db="EMBL/GenBank/DDBJ databases">
        <title>Draft genome sequence of Portibacter lacus strain NBRC 108769.</title>
        <authorList>
            <person name="Sun Q."/>
            <person name="Mori K."/>
        </authorList>
    </citation>
    <scope>NUCLEOTIDE SEQUENCE</scope>
    <source>
        <strain evidence="3">NBRC 108769</strain>
    </source>
</reference>
<keyword evidence="1" id="KW-0472">Membrane</keyword>
<sequence length="275" mass="31712">MLKWLKKPYPFLVNPVVQLALSMLVGLICFLFLLVFRPFGLEQVDDVTYIFGFGVIGFLVLGVHYFIFPRIFRRYFDEEQWTIWKQLLLFASIIFLIGSGIYIYNSTIGLSISPQYSLGRFIYFAFAVGILPIIFMTYFIEKVAAQRNITLAQSIELSHVEEIEKSILVKSENQSEEDLELKISQFIYAKASGNYSEIYFYTDLGVEHRLMRVTLKSVQDLFESGGRILRCHKSYLINKDHIESVEGNARSLMLKLTDIPLPLPISRSISKADLE</sequence>
<dbReference type="RefSeq" id="WP_235291294.1">
    <property type="nucleotide sequence ID" value="NZ_BSOH01000014.1"/>
</dbReference>
<evidence type="ECO:0000256" key="1">
    <source>
        <dbReference type="SAM" id="Phobius"/>
    </source>
</evidence>
<keyword evidence="4" id="KW-1185">Reference proteome</keyword>
<feature type="domain" description="HTH LytTR-type" evidence="2">
    <location>
        <begin position="207"/>
        <end position="275"/>
    </location>
</feature>
<reference evidence="3" key="1">
    <citation type="journal article" date="2014" name="Int. J. Syst. Evol. Microbiol.">
        <title>Complete genome sequence of Corynebacterium casei LMG S-19264T (=DSM 44701T), isolated from a smear-ripened cheese.</title>
        <authorList>
            <consortium name="US DOE Joint Genome Institute (JGI-PGF)"/>
            <person name="Walter F."/>
            <person name="Albersmeier A."/>
            <person name="Kalinowski J."/>
            <person name="Ruckert C."/>
        </authorList>
    </citation>
    <scope>NUCLEOTIDE SEQUENCE</scope>
    <source>
        <strain evidence="3">NBRC 108769</strain>
    </source>
</reference>
<feature type="transmembrane region" description="Helical" evidence="1">
    <location>
        <begin position="121"/>
        <end position="140"/>
    </location>
</feature>
<organism evidence="3 4">
    <name type="scientific">Portibacter lacus</name>
    <dbReference type="NCBI Taxonomy" id="1099794"/>
    <lineage>
        <taxon>Bacteria</taxon>
        <taxon>Pseudomonadati</taxon>
        <taxon>Bacteroidota</taxon>
        <taxon>Saprospiria</taxon>
        <taxon>Saprospirales</taxon>
        <taxon>Haliscomenobacteraceae</taxon>
        <taxon>Portibacter</taxon>
    </lineage>
</organism>
<keyword evidence="1" id="KW-1133">Transmembrane helix</keyword>
<dbReference type="Proteomes" id="UP001156666">
    <property type="component" value="Unassembled WGS sequence"/>
</dbReference>
<evidence type="ECO:0000313" key="3">
    <source>
        <dbReference type="EMBL" id="GLR17625.1"/>
    </source>
</evidence>
<dbReference type="EMBL" id="BSOH01000014">
    <property type="protein sequence ID" value="GLR17625.1"/>
    <property type="molecule type" value="Genomic_DNA"/>
</dbReference>
<keyword evidence="1" id="KW-0812">Transmembrane</keyword>
<dbReference type="Gene3D" id="2.40.50.1020">
    <property type="entry name" value="LytTr DNA-binding domain"/>
    <property type="match status" value="1"/>
</dbReference>
<feature type="transmembrane region" description="Helical" evidence="1">
    <location>
        <begin position="87"/>
        <end position="105"/>
    </location>
</feature>
<evidence type="ECO:0000313" key="4">
    <source>
        <dbReference type="Proteomes" id="UP001156666"/>
    </source>
</evidence>
<feature type="transmembrane region" description="Helical" evidence="1">
    <location>
        <begin position="12"/>
        <end position="36"/>
    </location>
</feature>
<comment type="caution">
    <text evidence="3">The sequence shown here is derived from an EMBL/GenBank/DDBJ whole genome shotgun (WGS) entry which is preliminary data.</text>
</comment>
<dbReference type="SMART" id="SM00850">
    <property type="entry name" value="LytTR"/>
    <property type="match status" value="1"/>
</dbReference>
<gene>
    <name evidence="3" type="ORF">GCM10007940_22400</name>
</gene>
<proteinExistence type="predicted"/>